<dbReference type="Gene3D" id="3.40.50.150">
    <property type="entry name" value="Vaccinia Virus protein VP39"/>
    <property type="match status" value="1"/>
</dbReference>
<dbReference type="SUPFAM" id="SSF53335">
    <property type="entry name" value="S-adenosyl-L-methionine-dependent methyltransferases"/>
    <property type="match status" value="1"/>
</dbReference>
<dbReference type="GO" id="GO:0032259">
    <property type="term" value="P:methylation"/>
    <property type="evidence" value="ECO:0007669"/>
    <property type="project" value="UniProtKB-KW"/>
</dbReference>
<comment type="caution">
    <text evidence="2">The sequence shown here is derived from an EMBL/GenBank/DDBJ whole genome shotgun (WGS) entry which is preliminary data.</text>
</comment>
<dbReference type="Proteomes" id="UP000316852">
    <property type="component" value="Unassembled WGS sequence"/>
</dbReference>
<accession>A0A538T9J5</accession>
<evidence type="ECO:0000313" key="2">
    <source>
        <dbReference type="EMBL" id="TMQ60204.1"/>
    </source>
</evidence>
<dbReference type="InterPro" id="IPR029063">
    <property type="entry name" value="SAM-dependent_MTases_sf"/>
</dbReference>
<keyword evidence="2" id="KW-0489">Methyltransferase</keyword>
<dbReference type="AlphaFoldDB" id="A0A538T9J5"/>
<name>A0A538T9J5_UNCEI</name>
<reference evidence="2 3" key="1">
    <citation type="journal article" date="2019" name="Nat. Microbiol.">
        <title>Mediterranean grassland soil C-N compound turnover is dependent on rainfall and depth, and is mediated by genomically divergent microorganisms.</title>
        <authorList>
            <person name="Diamond S."/>
            <person name="Andeer P.F."/>
            <person name="Li Z."/>
            <person name="Crits-Christoph A."/>
            <person name="Burstein D."/>
            <person name="Anantharaman K."/>
            <person name="Lane K.R."/>
            <person name="Thomas B.C."/>
            <person name="Pan C."/>
            <person name="Northen T.R."/>
            <person name="Banfield J.F."/>
        </authorList>
    </citation>
    <scope>NUCLEOTIDE SEQUENCE [LARGE SCALE GENOMIC DNA]</scope>
    <source>
        <strain evidence="2">WS_6</strain>
    </source>
</reference>
<dbReference type="PANTHER" id="PTHR34203:SF15">
    <property type="entry name" value="SLL1173 PROTEIN"/>
    <property type="match status" value="1"/>
</dbReference>
<dbReference type="GO" id="GO:0008168">
    <property type="term" value="F:methyltransferase activity"/>
    <property type="evidence" value="ECO:0007669"/>
    <property type="project" value="UniProtKB-KW"/>
</dbReference>
<sequence length="260" mass="29505">MKLGKRDGSVLFQRLTEGHSYAAALRMLLLYTRPLDIFYRELFSKGGYPTTVVIRTPIGPRTVHLYHYEDLSTLNSIFCRHDYAAPRPLETVVDFGANIGLSCLYWLTRNPRSRVYLYEPVPANFEHLKLNLSGLESRYEPEQVAVSDSRGTVEFGIEPTGRLGSIGAQTGRTIQVRRVHVMDAIGPVLERHGAIDCLKVDIEGHERAVLGGIEPKCFEKIRYINVEDIAGKTRPLVPPYFTCKRHMSIQRYANTRLNGR</sequence>
<dbReference type="PANTHER" id="PTHR34203">
    <property type="entry name" value="METHYLTRANSFERASE, FKBM FAMILY PROTEIN"/>
    <property type="match status" value="1"/>
</dbReference>
<dbReference type="Pfam" id="PF05050">
    <property type="entry name" value="Methyltransf_21"/>
    <property type="match status" value="1"/>
</dbReference>
<proteinExistence type="predicted"/>
<evidence type="ECO:0000259" key="1">
    <source>
        <dbReference type="Pfam" id="PF05050"/>
    </source>
</evidence>
<evidence type="ECO:0000313" key="3">
    <source>
        <dbReference type="Proteomes" id="UP000316852"/>
    </source>
</evidence>
<dbReference type="InterPro" id="IPR052514">
    <property type="entry name" value="SAM-dependent_MTase"/>
</dbReference>
<dbReference type="NCBIfam" id="TIGR01444">
    <property type="entry name" value="fkbM_fam"/>
    <property type="match status" value="1"/>
</dbReference>
<organism evidence="2 3">
    <name type="scientific">Eiseniibacteriota bacterium</name>
    <dbReference type="NCBI Taxonomy" id="2212470"/>
    <lineage>
        <taxon>Bacteria</taxon>
        <taxon>Candidatus Eiseniibacteriota</taxon>
    </lineage>
</organism>
<keyword evidence="2" id="KW-0808">Transferase</keyword>
<dbReference type="EMBL" id="VBOW01000016">
    <property type="protein sequence ID" value="TMQ60204.1"/>
    <property type="molecule type" value="Genomic_DNA"/>
</dbReference>
<gene>
    <name evidence="2" type="ORF">E6K76_02435</name>
</gene>
<dbReference type="InterPro" id="IPR006342">
    <property type="entry name" value="FkbM_mtfrase"/>
</dbReference>
<feature type="domain" description="Methyltransferase FkbM" evidence="1">
    <location>
        <begin position="94"/>
        <end position="225"/>
    </location>
</feature>
<protein>
    <submittedName>
        <fullName evidence="2">FkbM family methyltransferase</fullName>
    </submittedName>
</protein>